<protein>
    <submittedName>
        <fullName evidence="1">Uncharacterized protein</fullName>
    </submittedName>
</protein>
<dbReference type="EMBL" id="RHGB01000007">
    <property type="protein sequence ID" value="RNL64667.1"/>
    <property type="molecule type" value="Genomic_DNA"/>
</dbReference>
<evidence type="ECO:0000313" key="2">
    <source>
        <dbReference type="Proteomes" id="UP000274695"/>
    </source>
</evidence>
<sequence>MEQYLKIKSIWEDDSLFEVRVTASNGRFSGQADCYTNREHIGSLASLIEGFPTKVGQEVEFTTGESDDLSYFTLALKCIDGSGHITARVKVAHIVTYTNTPQEKDFAEFEFGIEASAIDTFVRNIKRLAKAKIGEINAKLNGKT</sequence>
<dbReference type="Proteomes" id="UP000274695">
    <property type="component" value="Unassembled WGS sequence"/>
</dbReference>
<name>A0ABX9W503_9GAMM</name>
<accession>A0ABX9W503</accession>
<gene>
    <name evidence="1" type="ORF">D0911_07825</name>
</gene>
<evidence type="ECO:0000313" key="1">
    <source>
        <dbReference type="EMBL" id="RNL64667.1"/>
    </source>
</evidence>
<organism evidence="1 2">
    <name type="scientific">Zhongshania marina</name>
    <dbReference type="NCBI Taxonomy" id="2304603"/>
    <lineage>
        <taxon>Bacteria</taxon>
        <taxon>Pseudomonadati</taxon>
        <taxon>Pseudomonadota</taxon>
        <taxon>Gammaproteobacteria</taxon>
        <taxon>Cellvibrionales</taxon>
        <taxon>Spongiibacteraceae</taxon>
        <taxon>Zhongshania</taxon>
    </lineage>
</organism>
<reference evidence="1 2" key="1">
    <citation type="submission" date="2018-10" db="EMBL/GenBank/DDBJ databases">
        <title>Draft genome sequence of Zhongshania sp. DSW25-10.</title>
        <authorList>
            <person name="Oh J."/>
        </authorList>
    </citation>
    <scope>NUCLEOTIDE SEQUENCE [LARGE SCALE GENOMIC DNA]</scope>
    <source>
        <strain evidence="1 2">DSW25-10</strain>
    </source>
</reference>
<keyword evidence="2" id="KW-1185">Reference proteome</keyword>
<comment type="caution">
    <text evidence="1">The sequence shown here is derived from an EMBL/GenBank/DDBJ whole genome shotgun (WGS) entry which is preliminary data.</text>
</comment>
<dbReference type="RefSeq" id="WP_123182171.1">
    <property type="nucleotide sequence ID" value="NZ_RHGB01000007.1"/>
</dbReference>
<proteinExistence type="predicted"/>